<sequence>MSFVQISNGIKNLDDLKSLIDCKVKEETESVSTIYVTYIRPFGTSGGDFSEFITSNEVLFQFPPGIVKIRRFFLQILLLIDIFHSLGKPDPLPDENMKEVLFLIRSIAPLAPVISGSMLFGIFEELNLVHGDHYPQTILYLMKSIGLTANNVNEELFKNQESNPRRVHYEDGESVPTGLEFQPNKTLLQNYPLFQNSNNEKRTIKIPKHGPKINMKLNC</sequence>
<gene>
    <name evidence="1" type="ORF">M9Y10_009114</name>
</gene>
<protein>
    <submittedName>
        <fullName evidence="1">Uncharacterized protein</fullName>
    </submittedName>
</protein>
<proteinExistence type="predicted"/>
<evidence type="ECO:0000313" key="1">
    <source>
        <dbReference type="EMBL" id="KAK8871201.1"/>
    </source>
</evidence>
<reference evidence="1 2" key="1">
    <citation type="submission" date="2024-04" db="EMBL/GenBank/DDBJ databases">
        <title>Tritrichomonas musculus Genome.</title>
        <authorList>
            <person name="Alves-Ferreira E."/>
            <person name="Grigg M."/>
            <person name="Lorenzi H."/>
            <person name="Galac M."/>
        </authorList>
    </citation>
    <scope>NUCLEOTIDE SEQUENCE [LARGE SCALE GENOMIC DNA]</scope>
    <source>
        <strain evidence="1 2">EAF2021</strain>
    </source>
</reference>
<name>A0ABR2IZZ1_9EUKA</name>
<comment type="caution">
    <text evidence="1">The sequence shown here is derived from an EMBL/GenBank/DDBJ whole genome shotgun (WGS) entry which is preliminary data.</text>
</comment>
<evidence type="ECO:0000313" key="2">
    <source>
        <dbReference type="Proteomes" id="UP001470230"/>
    </source>
</evidence>
<dbReference type="Proteomes" id="UP001470230">
    <property type="component" value="Unassembled WGS sequence"/>
</dbReference>
<keyword evidence="2" id="KW-1185">Reference proteome</keyword>
<organism evidence="1 2">
    <name type="scientific">Tritrichomonas musculus</name>
    <dbReference type="NCBI Taxonomy" id="1915356"/>
    <lineage>
        <taxon>Eukaryota</taxon>
        <taxon>Metamonada</taxon>
        <taxon>Parabasalia</taxon>
        <taxon>Tritrichomonadida</taxon>
        <taxon>Tritrichomonadidae</taxon>
        <taxon>Tritrichomonas</taxon>
    </lineage>
</organism>
<dbReference type="EMBL" id="JAPFFF010000014">
    <property type="protein sequence ID" value="KAK8871201.1"/>
    <property type="molecule type" value="Genomic_DNA"/>
</dbReference>
<accession>A0ABR2IZZ1</accession>